<comment type="caution">
    <text evidence="1">The sequence shown here is derived from an EMBL/GenBank/DDBJ whole genome shotgun (WGS) entry which is preliminary data.</text>
</comment>
<sequence length="74" mass="8643">MGGAAFLERKYFFLGGIFGIHFARRKDLCMRSSVIKRGKAEVEVRYVGILMQKESKSRSRSALRRHSLTNEDYW</sequence>
<accession>A0ABN8KTT4</accession>
<evidence type="ECO:0000313" key="2">
    <source>
        <dbReference type="Proteomes" id="UP000838308"/>
    </source>
</evidence>
<organism evidence="1 2">
    <name type="scientific">Neobacillus rhizosphaerae</name>
    <dbReference type="NCBI Taxonomy" id="2880965"/>
    <lineage>
        <taxon>Bacteria</taxon>
        <taxon>Bacillati</taxon>
        <taxon>Bacillota</taxon>
        <taxon>Bacilli</taxon>
        <taxon>Bacillales</taxon>
        <taxon>Bacillaceae</taxon>
        <taxon>Neobacillus</taxon>
    </lineage>
</organism>
<name>A0ABN8KTT4_9BACI</name>
<evidence type="ECO:0000313" key="1">
    <source>
        <dbReference type="EMBL" id="CAH2717251.1"/>
    </source>
</evidence>
<protein>
    <submittedName>
        <fullName evidence="1">Uncharacterized protein</fullName>
    </submittedName>
</protein>
<dbReference type="EMBL" id="CALBWS010000042">
    <property type="protein sequence ID" value="CAH2717251.1"/>
    <property type="molecule type" value="Genomic_DNA"/>
</dbReference>
<gene>
    <name evidence="1" type="ORF">BACCIP111895_04441</name>
</gene>
<dbReference type="Proteomes" id="UP000838308">
    <property type="component" value="Unassembled WGS sequence"/>
</dbReference>
<reference evidence="1" key="1">
    <citation type="submission" date="2022-04" db="EMBL/GenBank/DDBJ databases">
        <authorList>
            <person name="Criscuolo A."/>
        </authorList>
    </citation>
    <scope>NUCLEOTIDE SEQUENCE</scope>
    <source>
        <strain evidence="1">CIP111895</strain>
    </source>
</reference>
<proteinExistence type="predicted"/>
<keyword evidence="2" id="KW-1185">Reference proteome</keyword>